<organism evidence="1 2">
    <name type="scientific">Bursaphelenchus xylophilus</name>
    <name type="common">Pinewood nematode worm</name>
    <name type="synonym">Aphelenchoides xylophilus</name>
    <dbReference type="NCBI Taxonomy" id="6326"/>
    <lineage>
        <taxon>Eukaryota</taxon>
        <taxon>Metazoa</taxon>
        <taxon>Ecdysozoa</taxon>
        <taxon>Nematoda</taxon>
        <taxon>Chromadorea</taxon>
        <taxon>Rhabditida</taxon>
        <taxon>Tylenchina</taxon>
        <taxon>Tylenchomorpha</taxon>
        <taxon>Aphelenchoidea</taxon>
        <taxon>Aphelenchoididae</taxon>
        <taxon>Bursaphelenchus</taxon>
    </lineage>
</organism>
<protein>
    <submittedName>
        <fullName evidence="2">RNA polymerase sigma factor</fullName>
    </submittedName>
</protein>
<evidence type="ECO:0000313" key="2">
    <source>
        <dbReference type="WBParaSite" id="BXY_1353300.1"/>
    </source>
</evidence>
<reference evidence="2" key="1">
    <citation type="submission" date="2016-11" db="UniProtKB">
        <authorList>
            <consortium name="WormBaseParasite"/>
        </authorList>
    </citation>
    <scope>IDENTIFICATION</scope>
</reference>
<evidence type="ECO:0000313" key="1">
    <source>
        <dbReference type="Proteomes" id="UP000095284"/>
    </source>
</evidence>
<dbReference type="AlphaFoldDB" id="A0A1I7SKF3"/>
<dbReference type="WBParaSite" id="BXY_1353300.1">
    <property type="protein sequence ID" value="BXY_1353300.1"/>
    <property type="gene ID" value="BXY_1353300"/>
</dbReference>
<name>A0A1I7SKF3_BURXY</name>
<accession>A0A1I7SKF3</accession>
<dbReference type="Proteomes" id="UP000095284">
    <property type="component" value="Unplaced"/>
</dbReference>
<proteinExistence type="predicted"/>
<sequence length="34" mass="3657">MLPTIRGIRVHNALKAKVKGLNPFLSPADDDPAT</sequence>